<gene>
    <name evidence="1" type="ORF">BpHYR1_052341</name>
</gene>
<evidence type="ECO:0000313" key="1">
    <source>
        <dbReference type="EMBL" id="RNA29001.1"/>
    </source>
</evidence>
<sequence length="76" mass="8991">MSVFYKNRKFKKIFNKKLNSFSFTKEFNFKYENACLSNFRFLEKNGFLKSSVQKNRTKMQNGATFKVASNAIDLNL</sequence>
<dbReference type="Proteomes" id="UP000276133">
    <property type="component" value="Unassembled WGS sequence"/>
</dbReference>
<dbReference type="EMBL" id="REGN01002301">
    <property type="protein sequence ID" value="RNA29001.1"/>
    <property type="molecule type" value="Genomic_DNA"/>
</dbReference>
<name>A0A3M7RZK8_BRAPC</name>
<accession>A0A3M7RZK8</accession>
<dbReference type="AlphaFoldDB" id="A0A3M7RZK8"/>
<protein>
    <submittedName>
        <fullName evidence="1">Uncharacterized protein</fullName>
    </submittedName>
</protein>
<proteinExistence type="predicted"/>
<evidence type="ECO:0000313" key="2">
    <source>
        <dbReference type="Proteomes" id="UP000276133"/>
    </source>
</evidence>
<keyword evidence="2" id="KW-1185">Reference proteome</keyword>
<reference evidence="1 2" key="1">
    <citation type="journal article" date="2018" name="Sci. Rep.">
        <title>Genomic signatures of local adaptation to the degree of environmental predictability in rotifers.</title>
        <authorList>
            <person name="Franch-Gras L."/>
            <person name="Hahn C."/>
            <person name="Garcia-Roger E.M."/>
            <person name="Carmona M.J."/>
            <person name="Serra M."/>
            <person name="Gomez A."/>
        </authorList>
    </citation>
    <scope>NUCLEOTIDE SEQUENCE [LARGE SCALE GENOMIC DNA]</scope>
    <source>
        <strain evidence="1">HYR1</strain>
    </source>
</reference>
<comment type="caution">
    <text evidence="1">The sequence shown here is derived from an EMBL/GenBank/DDBJ whole genome shotgun (WGS) entry which is preliminary data.</text>
</comment>
<organism evidence="1 2">
    <name type="scientific">Brachionus plicatilis</name>
    <name type="common">Marine rotifer</name>
    <name type="synonym">Brachionus muelleri</name>
    <dbReference type="NCBI Taxonomy" id="10195"/>
    <lineage>
        <taxon>Eukaryota</taxon>
        <taxon>Metazoa</taxon>
        <taxon>Spiralia</taxon>
        <taxon>Gnathifera</taxon>
        <taxon>Rotifera</taxon>
        <taxon>Eurotatoria</taxon>
        <taxon>Monogononta</taxon>
        <taxon>Pseudotrocha</taxon>
        <taxon>Ploima</taxon>
        <taxon>Brachionidae</taxon>
        <taxon>Brachionus</taxon>
    </lineage>
</organism>